<organism evidence="1 2">
    <name type="scientific">Striga hermonthica</name>
    <name type="common">Purple witchweed</name>
    <name type="synonym">Buchnera hermonthica</name>
    <dbReference type="NCBI Taxonomy" id="68872"/>
    <lineage>
        <taxon>Eukaryota</taxon>
        <taxon>Viridiplantae</taxon>
        <taxon>Streptophyta</taxon>
        <taxon>Embryophyta</taxon>
        <taxon>Tracheophyta</taxon>
        <taxon>Spermatophyta</taxon>
        <taxon>Magnoliopsida</taxon>
        <taxon>eudicotyledons</taxon>
        <taxon>Gunneridae</taxon>
        <taxon>Pentapetalae</taxon>
        <taxon>asterids</taxon>
        <taxon>lamiids</taxon>
        <taxon>Lamiales</taxon>
        <taxon>Orobanchaceae</taxon>
        <taxon>Buchnereae</taxon>
        <taxon>Striga</taxon>
    </lineage>
</organism>
<proteinExistence type="predicted"/>
<feature type="non-terminal residue" evidence="1">
    <location>
        <position position="1"/>
    </location>
</feature>
<name>A0A9N7N6Y4_STRHE</name>
<dbReference type="Proteomes" id="UP001153555">
    <property type="component" value="Unassembled WGS sequence"/>
</dbReference>
<dbReference type="AlphaFoldDB" id="A0A9N7N6Y4"/>
<evidence type="ECO:0000313" key="1">
    <source>
        <dbReference type="EMBL" id="CAA0827979.1"/>
    </source>
</evidence>
<evidence type="ECO:0000313" key="2">
    <source>
        <dbReference type="Proteomes" id="UP001153555"/>
    </source>
</evidence>
<protein>
    <submittedName>
        <fullName evidence="1">Uncharacterized protein</fullName>
    </submittedName>
</protein>
<feature type="non-terminal residue" evidence="1">
    <location>
        <position position="153"/>
    </location>
</feature>
<dbReference type="EMBL" id="CACSLK010027752">
    <property type="protein sequence ID" value="CAA0827979.1"/>
    <property type="molecule type" value="Genomic_DNA"/>
</dbReference>
<reference evidence="1" key="1">
    <citation type="submission" date="2019-12" db="EMBL/GenBank/DDBJ databases">
        <authorList>
            <person name="Scholes J."/>
        </authorList>
    </citation>
    <scope>NUCLEOTIDE SEQUENCE</scope>
</reference>
<gene>
    <name evidence="1" type="ORF">SHERM_23674</name>
</gene>
<keyword evidence="2" id="KW-1185">Reference proteome</keyword>
<sequence>IENTPYRRFPKPQTLHPHLLLNRPFLASSDGGVADFAAVAGRSPFTGAFPPVLLLWPSDFLSRSQARVEGGGFWLLSEAIGQCRCRKAWPGVRRHLLSSLVGDLLSVGAVGGWWRRCGWIGSGWLGSIEPIGRLEVMTTVWALVVRGCGLHLR</sequence>
<accession>A0A9N7N6Y4</accession>
<comment type="caution">
    <text evidence="1">The sequence shown here is derived from an EMBL/GenBank/DDBJ whole genome shotgun (WGS) entry which is preliminary data.</text>
</comment>